<dbReference type="RefSeq" id="WP_012687384.1">
    <property type="nucleotide sequence ID" value="NC_012522.1"/>
</dbReference>
<organism evidence="2 3">
    <name type="scientific">Rhodococcus opacus (strain B4)</name>
    <dbReference type="NCBI Taxonomy" id="632772"/>
    <lineage>
        <taxon>Bacteria</taxon>
        <taxon>Bacillati</taxon>
        <taxon>Actinomycetota</taxon>
        <taxon>Actinomycetes</taxon>
        <taxon>Mycobacteriales</taxon>
        <taxon>Nocardiaceae</taxon>
        <taxon>Rhodococcus</taxon>
    </lineage>
</organism>
<dbReference type="AlphaFoldDB" id="C1ASC6"/>
<evidence type="ECO:0000313" key="3">
    <source>
        <dbReference type="Proteomes" id="UP000002212"/>
    </source>
</evidence>
<evidence type="ECO:0000313" key="2">
    <source>
        <dbReference type="EMBL" id="BAH48375.1"/>
    </source>
</evidence>
<proteinExistence type="predicted"/>
<accession>C1ASC6</accession>
<dbReference type="PATRIC" id="fig|632772.20.peg.156"/>
<protein>
    <submittedName>
        <fullName evidence="2">Uncharacterized protein</fullName>
    </submittedName>
</protein>
<dbReference type="HOGENOM" id="CLU_2571577_0_0_11"/>
<name>C1ASC6_RHOOB</name>
<gene>
    <name evidence="2" type="ordered locus">ROP_01280</name>
</gene>
<reference evidence="2 3" key="1">
    <citation type="submission" date="2009-03" db="EMBL/GenBank/DDBJ databases">
        <title>Comparison of the complete genome sequences of Rhodococcus erythropolis PR4 and Rhodococcus opacus B4.</title>
        <authorList>
            <person name="Takarada H."/>
            <person name="Sekine M."/>
            <person name="Hosoyama A."/>
            <person name="Yamada R."/>
            <person name="Fujisawa T."/>
            <person name="Omata S."/>
            <person name="Shimizu A."/>
            <person name="Tsukatani N."/>
            <person name="Tanikawa S."/>
            <person name="Fujita N."/>
            <person name="Harayama S."/>
        </authorList>
    </citation>
    <scope>NUCLEOTIDE SEQUENCE [LARGE SCALE GENOMIC DNA]</scope>
    <source>
        <strain evidence="2 3">B4</strain>
    </source>
</reference>
<sequence>MGEEFLARAVAAALADGASWAEIGARLGVPTPHTTGAGGTPSDADWQNAIAEHENTHVTRRHPKPPGTQETTTPTDATGNH</sequence>
<feature type="compositionally biased region" description="Polar residues" evidence="1">
    <location>
        <begin position="68"/>
        <end position="81"/>
    </location>
</feature>
<evidence type="ECO:0000256" key="1">
    <source>
        <dbReference type="SAM" id="MobiDB-lite"/>
    </source>
</evidence>
<dbReference type="Proteomes" id="UP000002212">
    <property type="component" value="Chromosome"/>
</dbReference>
<dbReference type="KEGG" id="rop:ROP_01280"/>
<feature type="region of interest" description="Disordered" evidence="1">
    <location>
        <begin position="51"/>
        <end position="81"/>
    </location>
</feature>
<dbReference type="EMBL" id="AP011115">
    <property type="protein sequence ID" value="BAH48375.1"/>
    <property type="molecule type" value="Genomic_DNA"/>
</dbReference>